<evidence type="ECO:0000256" key="7">
    <source>
        <dbReference type="ARBA" id="ARBA00047989"/>
    </source>
</evidence>
<dbReference type="InterPro" id="IPR028893">
    <property type="entry name" value="A_deaminase"/>
</dbReference>
<feature type="binding site" evidence="9">
    <location>
        <position position="170"/>
    </location>
    <ligand>
        <name>substrate</name>
    </ligand>
</feature>
<dbReference type="GO" id="GO:0016787">
    <property type="term" value="F:hydrolase activity"/>
    <property type="evidence" value="ECO:0007669"/>
    <property type="project" value="UniProtKB-KW"/>
</dbReference>
<feature type="binding site" evidence="9">
    <location>
        <position position="279"/>
    </location>
    <ligand>
        <name>Zn(2+)</name>
        <dbReference type="ChEBI" id="CHEBI:29105"/>
        <note>catalytic</note>
    </ligand>
</feature>
<gene>
    <name evidence="9" type="primary">add</name>
    <name evidence="11" type="ORF">J2Z53_001167</name>
</gene>
<evidence type="ECO:0000256" key="5">
    <source>
        <dbReference type="ARBA" id="ARBA00023080"/>
    </source>
</evidence>
<dbReference type="SUPFAM" id="SSF51556">
    <property type="entry name" value="Metallo-dependent hydrolases"/>
    <property type="match status" value="1"/>
</dbReference>
<feature type="binding site" evidence="9">
    <location>
        <position position="16"/>
    </location>
    <ligand>
        <name>substrate</name>
    </ligand>
</feature>
<dbReference type="NCBIfam" id="TIGR01430">
    <property type="entry name" value="aden_deam"/>
    <property type="match status" value="1"/>
</dbReference>
<sequence>MNFKKLPKIELHCHLDGCLRVETVLDLIEKENIAVDNKGYEEIKSTLIVPEDCPSLDVYLKRFDLPIKLMQNKENLKRIAYELIEDVSKENVKYIEIRFAPLFHKEKGMEVPEIIESVLEGLRKGEEDFGVKSNLILSLLRHMSVESTYEVIEDGKDFIGRGVVALDLAGEEEEEGFAKKFKEPFKLARKYGYKVTIHAGETGFSSNVKDAIEILGAERIGHAVAIEKNKEVYNLVKDNSIILEMCPKSNVQTKAVKGYENHPIKKFLNDGLYVNLSTDNRTVSNVTLTEECNNINDVHSLTYKDVKKIYLNSIKGAFCNEETKRLLLKQIV</sequence>
<evidence type="ECO:0000259" key="10">
    <source>
        <dbReference type="Pfam" id="PF00962"/>
    </source>
</evidence>
<dbReference type="HAMAP" id="MF_00540">
    <property type="entry name" value="A_deaminase"/>
    <property type="match status" value="1"/>
</dbReference>
<dbReference type="Pfam" id="PF00962">
    <property type="entry name" value="A_deaminase"/>
    <property type="match status" value="1"/>
</dbReference>
<keyword evidence="12" id="KW-1185">Reference proteome</keyword>
<feature type="active site" description="Proton donor" evidence="9">
    <location>
        <position position="201"/>
    </location>
</feature>
<evidence type="ECO:0000256" key="3">
    <source>
        <dbReference type="ARBA" id="ARBA00022801"/>
    </source>
</evidence>
<dbReference type="CDD" id="cd01320">
    <property type="entry name" value="ADA"/>
    <property type="match status" value="1"/>
</dbReference>
<dbReference type="InterPro" id="IPR032466">
    <property type="entry name" value="Metal_Hydrolase"/>
</dbReference>
<dbReference type="Proteomes" id="UP000783390">
    <property type="component" value="Unassembled WGS sequence"/>
</dbReference>
<keyword evidence="3 9" id="KW-0378">Hydrolase</keyword>
<keyword evidence="5 9" id="KW-0546">Nucleotide metabolism</keyword>
<dbReference type="InterPro" id="IPR001365">
    <property type="entry name" value="A_deaminase_dom"/>
</dbReference>
<evidence type="ECO:0000256" key="1">
    <source>
        <dbReference type="ARBA" id="ARBA00012784"/>
    </source>
</evidence>
<keyword evidence="4 9" id="KW-0862">Zinc</keyword>
<keyword evidence="2 9" id="KW-0479">Metal-binding</keyword>
<name>A0ABS4F012_9CLOT</name>
<comment type="caution">
    <text evidence="11">The sequence shown here is derived from an EMBL/GenBank/DDBJ whole genome shotgun (WGS) entry which is preliminary data.</text>
</comment>
<evidence type="ECO:0000256" key="4">
    <source>
        <dbReference type="ARBA" id="ARBA00022833"/>
    </source>
</evidence>
<evidence type="ECO:0000256" key="8">
    <source>
        <dbReference type="ARBA" id="ARBA00049213"/>
    </source>
</evidence>
<evidence type="ECO:0000256" key="6">
    <source>
        <dbReference type="ARBA" id="ARBA00031852"/>
    </source>
</evidence>
<comment type="function">
    <text evidence="9">Catalyzes the hydrolytic deamination of adenosine and 2-deoxyadenosine.</text>
</comment>
<comment type="cofactor">
    <cofactor evidence="9">
        <name>Zn(2+)</name>
        <dbReference type="ChEBI" id="CHEBI:29105"/>
    </cofactor>
    <text evidence="9">Binds 1 zinc ion per subunit.</text>
</comment>
<feature type="binding site" evidence="9">
    <location>
        <position position="14"/>
    </location>
    <ligand>
        <name>substrate</name>
    </ligand>
</feature>
<evidence type="ECO:0000313" key="11">
    <source>
        <dbReference type="EMBL" id="MBP1889586.1"/>
    </source>
</evidence>
<evidence type="ECO:0000256" key="9">
    <source>
        <dbReference type="HAMAP-Rule" id="MF_00540"/>
    </source>
</evidence>
<dbReference type="InterPro" id="IPR006330">
    <property type="entry name" value="Ado/ade_deaminase"/>
</dbReference>
<evidence type="ECO:0000256" key="2">
    <source>
        <dbReference type="ARBA" id="ARBA00022723"/>
    </source>
</evidence>
<accession>A0ABS4F012</accession>
<feature type="site" description="Important for catalytic activity" evidence="9">
    <location>
        <position position="222"/>
    </location>
</feature>
<comment type="catalytic activity">
    <reaction evidence="8">
        <text>2'-deoxyadenosine + H2O + H(+) = 2'-deoxyinosine + NH4(+)</text>
        <dbReference type="Rhea" id="RHEA:28190"/>
        <dbReference type="ChEBI" id="CHEBI:15377"/>
        <dbReference type="ChEBI" id="CHEBI:15378"/>
        <dbReference type="ChEBI" id="CHEBI:17256"/>
        <dbReference type="ChEBI" id="CHEBI:28938"/>
        <dbReference type="ChEBI" id="CHEBI:28997"/>
        <dbReference type="EC" id="3.5.4.4"/>
    </reaction>
    <physiologicalReaction direction="left-to-right" evidence="8">
        <dbReference type="Rhea" id="RHEA:28191"/>
    </physiologicalReaction>
</comment>
<protein>
    <recommendedName>
        <fullName evidence="1 9">Adenosine deaminase</fullName>
        <ecNumber evidence="1 9">3.5.4.4</ecNumber>
    </recommendedName>
    <alternativeName>
        <fullName evidence="6 9">Adenosine aminohydrolase</fullName>
    </alternativeName>
</protein>
<evidence type="ECO:0000313" key="12">
    <source>
        <dbReference type="Proteomes" id="UP000783390"/>
    </source>
</evidence>
<feature type="binding site" evidence="9">
    <location>
        <position position="14"/>
    </location>
    <ligand>
        <name>Zn(2+)</name>
        <dbReference type="ChEBI" id="CHEBI:29105"/>
        <note>catalytic</note>
    </ligand>
</feature>
<organism evidence="11 12">
    <name type="scientific">Clostridium moniliforme</name>
    <dbReference type="NCBI Taxonomy" id="39489"/>
    <lineage>
        <taxon>Bacteria</taxon>
        <taxon>Bacillati</taxon>
        <taxon>Bacillota</taxon>
        <taxon>Clostridia</taxon>
        <taxon>Eubacteriales</taxon>
        <taxon>Clostridiaceae</taxon>
        <taxon>Clostridium</taxon>
    </lineage>
</organism>
<dbReference type="Gene3D" id="3.20.20.140">
    <property type="entry name" value="Metal-dependent hydrolases"/>
    <property type="match status" value="1"/>
</dbReference>
<dbReference type="RefSeq" id="WP_209796327.1">
    <property type="nucleotide sequence ID" value="NZ_JAGGJZ010000002.1"/>
</dbReference>
<proteinExistence type="inferred from homology"/>
<dbReference type="EC" id="3.5.4.4" evidence="1 9"/>
<dbReference type="PANTHER" id="PTHR11409">
    <property type="entry name" value="ADENOSINE DEAMINASE"/>
    <property type="match status" value="1"/>
</dbReference>
<feature type="binding site" evidence="9">
    <location>
        <position position="198"/>
    </location>
    <ligand>
        <name>Zn(2+)</name>
        <dbReference type="ChEBI" id="CHEBI:29105"/>
        <note>catalytic</note>
    </ligand>
</feature>
<feature type="binding site" evidence="9">
    <location>
        <position position="12"/>
    </location>
    <ligand>
        <name>Zn(2+)</name>
        <dbReference type="ChEBI" id="CHEBI:29105"/>
        <note>catalytic</note>
    </ligand>
</feature>
<comment type="catalytic activity">
    <reaction evidence="7">
        <text>adenosine + H2O + H(+) = inosine + NH4(+)</text>
        <dbReference type="Rhea" id="RHEA:24408"/>
        <dbReference type="ChEBI" id="CHEBI:15377"/>
        <dbReference type="ChEBI" id="CHEBI:15378"/>
        <dbReference type="ChEBI" id="CHEBI:16335"/>
        <dbReference type="ChEBI" id="CHEBI:17596"/>
        <dbReference type="ChEBI" id="CHEBI:28938"/>
        <dbReference type="EC" id="3.5.4.4"/>
    </reaction>
    <physiologicalReaction direction="left-to-right" evidence="7">
        <dbReference type="Rhea" id="RHEA:24409"/>
    </physiologicalReaction>
</comment>
<comment type="caution">
    <text evidence="9">Lacks conserved residue(s) required for the propagation of feature annotation.</text>
</comment>
<feature type="domain" description="Adenosine deaminase" evidence="10">
    <location>
        <begin position="7"/>
        <end position="331"/>
    </location>
</feature>
<reference evidence="11 12" key="1">
    <citation type="submission" date="2021-03" db="EMBL/GenBank/DDBJ databases">
        <title>Genomic Encyclopedia of Type Strains, Phase IV (KMG-IV): sequencing the most valuable type-strain genomes for metagenomic binning, comparative biology and taxonomic classification.</title>
        <authorList>
            <person name="Goeker M."/>
        </authorList>
    </citation>
    <scope>NUCLEOTIDE SEQUENCE [LARGE SCALE GENOMIC DNA]</scope>
    <source>
        <strain evidence="11 12">DSM 3984</strain>
    </source>
</reference>
<comment type="similarity">
    <text evidence="9">Belongs to the metallo-dependent hydrolases superfamily. Adenosine and AMP deaminases family. Adenosine deaminase subfamily.</text>
</comment>
<dbReference type="PANTHER" id="PTHR11409:SF43">
    <property type="entry name" value="ADENOSINE DEAMINASE"/>
    <property type="match status" value="1"/>
</dbReference>
<dbReference type="EMBL" id="JAGGJZ010000002">
    <property type="protein sequence ID" value="MBP1889586.1"/>
    <property type="molecule type" value="Genomic_DNA"/>
</dbReference>